<organism evidence="1 2">
    <name type="scientific">Sphingobium tyrosinilyticum</name>
    <dbReference type="NCBI Taxonomy" id="2715436"/>
    <lineage>
        <taxon>Bacteria</taxon>
        <taxon>Pseudomonadati</taxon>
        <taxon>Pseudomonadota</taxon>
        <taxon>Alphaproteobacteria</taxon>
        <taxon>Sphingomonadales</taxon>
        <taxon>Sphingomonadaceae</taxon>
        <taxon>Sphingobium</taxon>
    </lineage>
</organism>
<evidence type="ECO:0000313" key="1">
    <source>
        <dbReference type="EMBL" id="MFC4592918.1"/>
    </source>
</evidence>
<gene>
    <name evidence="1" type="ORF">ACFO3E_01735</name>
</gene>
<keyword evidence="2" id="KW-1185">Reference proteome</keyword>
<accession>A0ABV9EVJ7</accession>
<dbReference type="Proteomes" id="UP001595957">
    <property type="component" value="Unassembled WGS sequence"/>
</dbReference>
<comment type="caution">
    <text evidence="1">The sequence shown here is derived from an EMBL/GenBank/DDBJ whole genome shotgun (WGS) entry which is preliminary data.</text>
</comment>
<evidence type="ECO:0000313" key="2">
    <source>
        <dbReference type="Proteomes" id="UP001595957"/>
    </source>
</evidence>
<dbReference type="RefSeq" id="WP_237234885.1">
    <property type="nucleotide sequence ID" value="NZ_JBHSFZ010000001.1"/>
</dbReference>
<dbReference type="EMBL" id="JBHSFZ010000001">
    <property type="protein sequence ID" value="MFC4592918.1"/>
    <property type="molecule type" value="Genomic_DNA"/>
</dbReference>
<protein>
    <submittedName>
        <fullName evidence="1">Uncharacterized protein</fullName>
    </submittedName>
</protein>
<name>A0ABV9EVJ7_9SPHN</name>
<sequence length="18" mass="1892">MQAGVDLPTVQKVSGHKP</sequence>
<reference evidence="2" key="1">
    <citation type="journal article" date="2019" name="Int. J. Syst. Evol. Microbiol.">
        <title>The Global Catalogue of Microorganisms (GCM) 10K type strain sequencing project: providing services to taxonomists for standard genome sequencing and annotation.</title>
        <authorList>
            <consortium name="The Broad Institute Genomics Platform"/>
            <consortium name="The Broad Institute Genome Sequencing Center for Infectious Disease"/>
            <person name="Wu L."/>
            <person name="Ma J."/>
        </authorList>
    </citation>
    <scope>NUCLEOTIDE SEQUENCE [LARGE SCALE GENOMIC DNA]</scope>
    <source>
        <strain evidence="2">NBRC 103632</strain>
    </source>
</reference>
<proteinExistence type="predicted"/>